<proteinExistence type="predicted"/>
<name>A0A132A559_SARSC</name>
<sequence length="397" mass="45914">MDLGLVLCYIFQKVLIPFILGITVIARQNIISSIYLILLLIGPILPSPTADNFLRGNFAIANLAHLISQIIFVTLFNYPEAIDYCSFNGQLLNFIGIHRYDGTSVFNIIRLGCLDFIVLAINCLTFFFCKKTYILKQANSTKDTVNMTLDLRLNDDAALEVPNNRVLAERQWQARKRKLKKDKAQRLSYYLREIVFWTTLCAAAILEPSITSSIYFFYFLFLGTWFSLNHKFTMGYQYFRIFIAMFVAGHFLILFGVIEYTSLNCTDAREFVLNDYHFVRFFHPITLILLYFISVNLIRTVLTNRESIQNFSLEDEGLKYLDEAERKPLLSKNVIQLDNFNSVKITDDAPVGLNSKALQSFAKYTFHFNISIVKSLFYVFFYDSFCNLVEFSGAMIQ</sequence>
<gene>
    <name evidence="2" type="ORF">QR98_0045760</name>
</gene>
<dbReference type="PANTHER" id="PTHR47049">
    <property type="entry name" value="PIEZO-TYPE MECHANOSENSITIVE ION CHANNEL HOMOLOG"/>
    <property type="match status" value="1"/>
</dbReference>
<dbReference type="EMBL" id="JXLN01010666">
    <property type="protein sequence ID" value="KPM06103.1"/>
    <property type="molecule type" value="Genomic_DNA"/>
</dbReference>
<dbReference type="Pfam" id="PF24871">
    <property type="entry name" value="Piezo_TM1-24"/>
    <property type="match status" value="1"/>
</dbReference>
<dbReference type="OrthoDB" id="303066at2759"/>
<organism evidence="2 3">
    <name type="scientific">Sarcoptes scabiei</name>
    <name type="common">Itch mite</name>
    <name type="synonym">Acarus scabiei</name>
    <dbReference type="NCBI Taxonomy" id="52283"/>
    <lineage>
        <taxon>Eukaryota</taxon>
        <taxon>Metazoa</taxon>
        <taxon>Ecdysozoa</taxon>
        <taxon>Arthropoda</taxon>
        <taxon>Chelicerata</taxon>
        <taxon>Arachnida</taxon>
        <taxon>Acari</taxon>
        <taxon>Acariformes</taxon>
        <taxon>Sarcoptiformes</taxon>
        <taxon>Astigmata</taxon>
        <taxon>Psoroptidia</taxon>
        <taxon>Sarcoptoidea</taxon>
        <taxon>Sarcoptidae</taxon>
        <taxon>Sarcoptinae</taxon>
        <taxon>Sarcoptes</taxon>
    </lineage>
</organism>
<evidence type="ECO:0000259" key="1">
    <source>
        <dbReference type="Pfam" id="PF24871"/>
    </source>
</evidence>
<dbReference type="AlphaFoldDB" id="A0A132A559"/>
<evidence type="ECO:0000313" key="2">
    <source>
        <dbReference type="EMBL" id="KPM06103.1"/>
    </source>
</evidence>
<dbReference type="InterPro" id="IPR056769">
    <property type="entry name" value="Piezo_TM1-24"/>
</dbReference>
<reference evidence="2 3" key="1">
    <citation type="journal article" date="2015" name="Parasit. Vectors">
        <title>Draft genome of the scabies mite.</title>
        <authorList>
            <person name="Rider S.D.Jr."/>
            <person name="Morgan M.S."/>
            <person name="Arlian L.G."/>
        </authorList>
    </citation>
    <scope>NUCLEOTIDE SEQUENCE [LARGE SCALE GENOMIC DNA]</scope>
    <source>
        <strain evidence="2">Arlian Lab</strain>
    </source>
</reference>
<evidence type="ECO:0000313" key="3">
    <source>
        <dbReference type="Proteomes" id="UP000616769"/>
    </source>
</evidence>
<feature type="domain" description="Piezo TM1-24" evidence="1">
    <location>
        <begin position="27"/>
        <end position="255"/>
    </location>
</feature>
<comment type="caution">
    <text evidence="2">The sequence shown here is derived from an EMBL/GenBank/DDBJ whole genome shotgun (WGS) entry which is preliminary data.</text>
</comment>
<accession>A0A132A559</accession>
<protein>
    <recommendedName>
        <fullName evidence="1">Piezo TM1-24 domain-containing protein</fullName>
    </recommendedName>
</protein>
<dbReference type="GO" id="GO:0008381">
    <property type="term" value="F:mechanosensitive monoatomic ion channel activity"/>
    <property type="evidence" value="ECO:0007669"/>
    <property type="project" value="InterPro"/>
</dbReference>
<dbReference type="GO" id="GO:0016020">
    <property type="term" value="C:membrane"/>
    <property type="evidence" value="ECO:0007669"/>
    <property type="project" value="InterPro"/>
</dbReference>
<dbReference type="Proteomes" id="UP000616769">
    <property type="component" value="Unassembled WGS sequence"/>
</dbReference>
<dbReference type="PANTHER" id="PTHR47049:SF2">
    <property type="entry name" value="PIEZO-TYPE MECHANOSENSITIVE ION CHANNEL HOMOLOG"/>
    <property type="match status" value="1"/>
</dbReference>
<dbReference type="InterPro" id="IPR027272">
    <property type="entry name" value="Piezo"/>
</dbReference>
<dbReference type="VEuPathDB" id="VectorBase:SSCA002453"/>